<comment type="caution">
    <text evidence="3">The sequence shown here is derived from an EMBL/GenBank/DDBJ whole genome shotgun (WGS) entry which is preliminary data.</text>
</comment>
<protein>
    <submittedName>
        <fullName evidence="3">Uncharacterized protein</fullName>
    </submittedName>
</protein>
<accession>A0A8S1HN45</accession>
<keyword evidence="1" id="KW-0175">Coiled coil</keyword>
<reference evidence="3" key="1">
    <citation type="submission" date="2020-10" db="EMBL/GenBank/DDBJ databases">
        <authorList>
            <person name="Kikuchi T."/>
        </authorList>
    </citation>
    <scope>NUCLEOTIDE SEQUENCE</scope>
    <source>
        <strain evidence="3">NKZ352</strain>
    </source>
</reference>
<name>A0A8S1HN45_9PELO</name>
<sequence length="191" mass="22268">MFEPLVENSLDGLRSRTHDSPSIYDPRRRSFKWDQLQSFKLREKKALEETAGNFMNAFAMRPPAQVVPSKLPFQSDIINWTRAVKRSGQTHSKVAPAARVPCDKWLPFPSRPSNRLPPTQSTPISFFYSYSYVGRLSLSFSVANDRYLLEKEEEEQKKKLLKARRNAFELDKKGSRRRLDLRRTIFNDSPM</sequence>
<dbReference type="EMBL" id="CAJGYM010000078">
    <property type="protein sequence ID" value="CAD6196754.1"/>
    <property type="molecule type" value="Genomic_DNA"/>
</dbReference>
<feature type="coiled-coil region" evidence="1">
    <location>
        <begin position="144"/>
        <end position="171"/>
    </location>
</feature>
<evidence type="ECO:0000313" key="4">
    <source>
        <dbReference type="Proteomes" id="UP000835052"/>
    </source>
</evidence>
<gene>
    <name evidence="3" type="ORF">CAUJ_LOCUS12666</name>
</gene>
<dbReference type="AlphaFoldDB" id="A0A8S1HN45"/>
<evidence type="ECO:0000256" key="1">
    <source>
        <dbReference type="SAM" id="Coils"/>
    </source>
</evidence>
<dbReference type="Proteomes" id="UP000835052">
    <property type="component" value="Unassembled WGS sequence"/>
</dbReference>
<evidence type="ECO:0000256" key="2">
    <source>
        <dbReference type="SAM" id="MobiDB-lite"/>
    </source>
</evidence>
<evidence type="ECO:0000313" key="3">
    <source>
        <dbReference type="EMBL" id="CAD6196754.1"/>
    </source>
</evidence>
<keyword evidence="4" id="KW-1185">Reference proteome</keyword>
<organism evidence="3 4">
    <name type="scientific">Caenorhabditis auriculariae</name>
    <dbReference type="NCBI Taxonomy" id="2777116"/>
    <lineage>
        <taxon>Eukaryota</taxon>
        <taxon>Metazoa</taxon>
        <taxon>Ecdysozoa</taxon>
        <taxon>Nematoda</taxon>
        <taxon>Chromadorea</taxon>
        <taxon>Rhabditida</taxon>
        <taxon>Rhabditina</taxon>
        <taxon>Rhabditomorpha</taxon>
        <taxon>Rhabditoidea</taxon>
        <taxon>Rhabditidae</taxon>
        <taxon>Peloderinae</taxon>
        <taxon>Caenorhabditis</taxon>
    </lineage>
</organism>
<proteinExistence type="predicted"/>
<feature type="region of interest" description="Disordered" evidence="2">
    <location>
        <begin position="1"/>
        <end position="21"/>
    </location>
</feature>